<evidence type="ECO:0008006" key="3">
    <source>
        <dbReference type="Google" id="ProtNLM"/>
    </source>
</evidence>
<comment type="caution">
    <text evidence="1">The sequence shown here is derived from an EMBL/GenBank/DDBJ whole genome shotgun (WGS) entry which is preliminary data.</text>
</comment>
<evidence type="ECO:0000313" key="2">
    <source>
        <dbReference type="Proteomes" id="UP001418637"/>
    </source>
</evidence>
<organism evidence="1 2">
    <name type="scientific">Hohaiivirga grylli</name>
    <dbReference type="NCBI Taxonomy" id="3133970"/>
    <lineage>
        <taxon>Bacteria</taxon>
        <taxon>Pseudomonadati</taxon>
        <taxon>Pseudomonadota</taxon>
        <taxon>Alphaproteobacteria</taxon>
        <taxon>Hyphomicrobiales</taxon>
        <taxon>Methylobacteriaceae</taxon>
        <taxon>Hohaiivirga</taxon>
    </lineage>
</organism>
<sequence length="133" mass="15263">MKKLALCFIIPVVLLLGGCVTPVGGYYGEYYYSGNPYYGWDDGYYGYSRYRYRYDRPYRYGRPYYGRPYYGGPVGINPVPKERGPIVGMPQPQMKQRMPVNGMNRPMMPRTRAVPGRAVRPGGLGPVNKVRTW</sequence>
<dbReference type="RefSeq" id="WP_346337322.1">
    <property type="nucleotide sequence ID" value="NZ_JBBYXI010000003.1"/>
</dbReference>
<proteinExistence type="predicted"/>
<protein>
    <recommendedName>
        <fullName evidence="3">Lipoprotein</fullName>
    </recommendedName>
</protein>
<reference evidence="1 2" key="1">
    <citation type="submission" date="2024-04" db="EMBL/GenBank/DDBJ databases">
        <title>A novel species isolated from cricket.</title>
        <authorList>
            <person name="Wang H.-C."/>
        </authorList>
    </citation>
    <scope>NUCLEOTIDE SEQUENCE [LARGE SCALE GENOMIC DNA]</scope>
    <source>
        <strain evidence="1 2">WL0021</strain>
    </source>
</reference>
<accession>A0ABV0BJX2</accession>
<keyword evidence="2" id="KW-1185">Reference proteome</keyword>
<evidence type="ECO:0000313" key="1">
    <source>
        <dbReference type="EMBL" id="MEN3931287.1"/>
    </source>
</evidence>
<name>A0ABV0BJX2_9HYPH</name>
<dbReference type="PROSITE" id="PS51257">
    <property type="entry name" value="PROKAR_LIPOPROTEIN"/>
    <property type="match status" value="1"/>
</dbReference>
<dbReference type="EMBL" id="JBBYXI010000003">
    <property type="protein sequence ID" value="MEN3931287.1"/>
    <property type="molecule type" value="Genomic_DNA"/>
</dbReference>
<dbReference type="Proteomes" id="UP001418637">
    <property type="component" value="Unassembled WGS sequence"/>
</dbReference>
<gene>
    <name evidence="1" type="ORF">WJT86_09480</name>
</gene>